<comment type="caution">
    <text evidence="4">The sequence shown here is derived from an EMBL/GenBank/DDBJ whole genome shotgun (WGS) entry which is preliminary data.</text>
</comment>
<dbReference type="EMBL" id="AJWY01004661">
    <property type="protein sequence ID" value="EKC71753.1"/>
    <property type="molecule type" value="Genomic_DNA"/>
</dbReference>
<evidence type="ECO:0000259" key="3">
    <source>
        <dbReference type="Pfam" id="PF24568"/>
    </source>
</evidence>
<keyword evidence="1" id="KW-0732">Signal</keyword>
<protein>
    <recommendedName>
        <fullName evidence="3">Peptidoglycan hydrolase PcsB coiled-coil domain-containing protein</fullName>
    </recommendedName>
</protein>
<dbReference type="InterPro" id="IPR057309">
    <property type="entry name" value="PcsB_CC"/>
</dbReference>
<dbReference type="AlphaFoldDB" id="K1TPX2"/>
<reference evidence="4" key="1">
    <citation type="journal article" date="2013" name="Environ. Microbiol.">
        <title>Microbiota from the distal guts of lean and obese adolescents exhibit partial functional redundancy besides clear differences in community structure.</title>
        <authorList>
            <person name="Ferrer M."/>
            <person name="Ruiz A."/>
            <person name="Lanza F."/>
            <person name="Haange S.B."/>
            <person name="Oberbach A."/>
            <person name="Till H."/>
            <person name="Bargiela R."/>
            <person name="Campoy C."/>
            <person name="Segura M.T."/>
            <person name="Richter M."/>
            <person name="von Bergen M."/>
            <person name="Seifert J."/>
            <person name="Suarez A."/>
        </authorList>
    </citation>
    <scope>NUCLEOTIDE SEQUENCE</scope>
</reference>
<evidence type="ECO:0000313" key="4">
    <source>
        <dbReference type="EMBL" id="EKC71753.1"/>
    </source>
</evidence>
<feature type="domain" description="Peptidoglycan hydrolase PcsB coiled-coil" evidence="3">
    <location>
        <begin position="69"/>
        <end position="134"/>
    </location>
</feature>
<dbReference type="Gene3D" id="6.10.250.3150">
    <property type="match status" value="1"/>
</dbReference>
<dbReference type="Pfam" id="PF24568">
    <property type="entry name" value="CC_PcsB"/>
    <property type="match status" value="1"/>
</dbReference>
<evidence type="ECO:0000256" key="1">
    <source>
        <dbReference type="ARBA" id="ARBA00022729"/>
    </source>
</evidence>
<feature type="non-terminal residue" evidence="4">
    <location>
        <position position="135"/>
    </location>
</feature>
<feature type="coiled-coil region" evidence="2">
    <location>
        <begin position="19"/>
        <end position="74"/>
    </location>
</feature>
<organism evidence="4">
    <name type="scientific">human gut metagenome</name>
    <dbReference type="NCBI Taxonomy" id="408170"/>
    <lineage>
        <taxon>unclassified sequences</taxon>
        <taxon>metagenomes</taxon>
        <taxon>organismal metagenomes</taxon>
    </lineage>
</organism>
<gene>
    <name evidence="4" type="ORF">LEA_07097</name>
</gene>
<name>K1TPX2_9ZZZZ</name>
<proteinExistence type="predicted"/>
<accession>K1TPX2</accession>
<evidence type="ECO:0000256" key="2">
    <source>
        <dbReference type="SAM" id="Coils"/>
    </source>
</evidence>
<sequence>MQNKIDGAKESNGYSSEQIDALQEQLDTYQSQITELNSQIGDKNAVINDYQKEIDSLQKNIDEASESIEAQTKTVNDTYNLLKERLRAAYMAGESSTLEVLLTASDYEGFLTRLELLSKTTKHDRQLMKSLQDDI</sequence>
<dbReference type="SUPFAM" id="SSF46579">
    <property type="entry name" value="Prefoldin"/>
    <property type="match status" value="1"/>
</dbReference>
<keyword evidence="2" id="KW-0175">Coiled coil</keyword>